<dbReference type="Proteomes" id="UP000228930">
    <property type="component" value="Unassembled WGS sequence"/>
</dbReference>
<feature type="region of interest" description="Disordered" evidence="1">
    <location>
        <begin position="164"/>
        <end position="197"/>
    </location>
</feature>
<proteinExistence type="predicted"/>
<dbReference type="AlphaFoldDB" id="A0A2M6UIU5"/>
<keyword evidence="3" id="KW-1185">Reference proteome</keyword>
<gene>
    <name evidence="2" type="ORF">TSA1_29840</name>
</gene>
<name>A0A2M6UIU5_9BRAD</name>
<reference evidence="2 3" key="1">
    <citation type="submission" date="2015-06" db="EMBL/GenBank/DDBJ databases">
        <title>Comparative genome analysis of nirS-carrying Bradyrhizobium sp. strains.</title>
        <authorList>
            <person name="Ishii S."/>
            <person name="Jang J."/>
            <person name="Nishizawa T."/>
            <person name="Senoo K."/>
        </authorList>
    </citation>
    <scope>NUCLEOTIDE SEQUENCE [LARGE SCALE GENOMIC DNA]</scope>
    <source>
        <strain evidence="2 3">TSA1</strain>
    </source>
</reference>
<dbReference type="RefSeq" id="WP_100179607.1">
    <property type="nucleotide sequence ID" value="NZ_LFJC01000003.1"/>
</dbReference>
<dbReference type="EMBL" id="LFJC01000003">
    <property type="protein sequence ID" value="PIT04489.1"/>
    <property type="molecule type" value="Genomic_DNA"/>
</dbReference>
<feature type="compositionally biased region" description="Basic residues" evidence="1">
    <location>
        <begin position="137"/>
        <end position="149"/>
    </location>
</feature>
<feature type="compositionally biased region" description="Basic and acidic residues" evidence="1">
    <location>
        <begin position="179"/>
        <end position="193"/>
    </location>
</feature>
<evidence type="ECO:0000256" key="1">
    <source>
        <dbReference type="SAM" id="MobiDB-lite"/>
    </source>
</evidence>
<evidence type="ECO:0000313" key="2">
    <source>
        <dbReference type="EMBL" id="PIT04489.1"/>
    </source>
</evidence>
<comment type="caution">
    <text evidence="2">The sequence shown here is derived from an EMBL/GenBank/DDBJ whole genome shotgun (WGS) entry which is preliminary data.</text>
</comment>
<accession>A0A2M6UIU5</accession>
<feature type="region of interest" description="Disordered" evidence="1">
    <location>
        <begin position="123"/>
        <end position="151"/>
    </location>
</feature>
<organism evidence="2 3">
    <name type="scientific">Bradyrhizobium nitroreducens</name>
    <dbReference type="NCBI Taxonomy" id="709803"/>
    <lineage>
        <taxon>Bacteria</taxon>
        <taxon>Pseudomonadati</taxon>
        <taxon>Pseudomonadota</taxon>
        <taxon>Alphaproteobacteria</taxon>
        <taxon>Hyphomicrobiales</taxon>
        <taxon>Nitrobacteraceae</taxon>
        <taxon>Bradyrhizobium</taxon>
    </lineage>
</organism>
<sequence>MAIPAGDPPSSTDLEGWREAIADGRLRKYRLETIAAAFQDLGEADLRVRQDLAKHLSGAIIGMLRKRVDPKKPNGGEDIIFEVHEVIFVALLNPGTADGKQLRKGFGGIVNFRLKDALAQSHSDQIVPAPKPNKSSAKSRKTSATKPVKKTAEEIAAEVDKVESALKQDVADPPDETANDDKPPEADHVDDRPPPYIMDDAEIDEIGPGKSEYDPSLMVAVQNMDGEIARQRILAKIPDRVRQLAFSLHMDREPQEVIARACGVSTRTIRTWIAEIQEDLQQTKEAQELLIRRAGAKS</sequence>
<protein>
    <submittedName>
        <fullName evidence="2">Uncharacterized protein</fullName>
    </submittedName>
</protein>
<evidence type="ECO:0000313" key="3">
    <source>
        <dbReference type="Proteomes" id="UP000228930"/>
    </source>
</evidence>